<dbReference type="SUPFAM" id="SSF56281">
    <property type="entry name" value="Metallo-hydrolase/oxidoreductase"/>
    <property type="match status" value="1"/>
</dbReference>
<evidence type="ECO:0000313" key="2">
    <source>
        <dbReference type="Proteomes" id="UP001277761"/>
    </source>
</evidence>
<accession>A0ABU4VJT7</accession>
<protein>
    <recommendedName>
        <fullName evidence="3">MBL fold metallo-hydrolase</fullName>
    </recommendedName>
</protein>
<evidence type="ECO:0008006" key="3">
    <source>
        <dbReference type="Google" id="ProtNLM"/>
    </source>
</evidence>
<comment type="caution">
    <text evidence="1">The sequence shown here is derived from an EMBL/GenBank/DDBJ whole genome shotgun (WGS) entry which is preliminary data.</text>
</comment>
<keyword evidence="2" id="KW-1185">Reference proteome</keyword>
<evidence type="ECO:0000313" key="1">
    <source>
        <dbReference type="EMBL" id="MDX8151070.1"/>
    </source>
</evidence>
<dbReference type="Proteomes" id="UP001277761">
    <property type="component" value="Unassembled WGS sequence"/>
</dbReference>
<name>A0ABU4VJT7_9ACTN</name>
<sequence length="201" mass="21508">MQEIVPGVRHWTAHRDTIGQEVGSAWIVPAGVLVDPLLPEEGLDAFRDADEPPRAIVLTTGLHRRDAPRIADALGIGILAPVEARERIGRELEFTPYGDGDEVAPGVRAVRIGALCPDEYALRADLAGGTVLLADALIEQEQGLDVPPEGLLGDDPDEVRRGLRAGLARLLEAPFRHLLPSHGTPVVDRGADALREAMARG</sequence>
<reference evidence="1 2" key="1">
    <citation type="submission" date="2023-11" db="EMBL/GenBank/DDBJ databases">
        <authorList>
            <person name="Xu M."/>
            <person name="Jiang T."/>
        </authorList>
    </citation>
    <scope>NUCLEOTIDE SEQUENCE [LARGE SCALE GENOMIC DNA]</scope>
    <source>
        <strain evidence="1 2">SD</strain>
    </source>
</reference>
<dbReference type="EMBL" id="JAXAVX010000002">
    <property type="protein sequence ID" value="MDX8151070.1"/>
    <property type="molecule type" value="Genomic_DNA"/>
</dbReference>
<gene>
    <name evidence="1" type="ORF">SK069_05660</name>
</gene>
<organism evidence="1 2">
    <name type="scientific">Patulibacter brassicae</name>
    <dbReference type="NCBI Taxonomy" id="1705717"/>
    <lineage>
        <taxon>Bacteria</taxon>
        <taxon>Bacillati</taxon>
        <taxon>Actinomycetota</taxon>
        <taxon>Thermoleophilia</taxon>
        <taxon>Solirubrobacterales</taxon>
        <taxon>Patulibacteraceae</taxon>
        <taxon>Patulibacter</taxon>
    </lineage>
</organism>
<dbReference type="RefSeq" id="WP_319953223.1">
    <property type="nucleotide sequence ID" value="NZ_JAXAVX010000002.1"/>
</dbReference>
<dbReference type="Gene3D" id="3.60.15.10">
    <property type="entry name" value="Ribonuclease Z/Hydroxyacylglutathione hydrolase-like"/>
    <property type="match status" value="1"/>
</dbReference>
<dbReference type="InterPro" id="IPR036866">
    <property type="entry name" value="RibonucZ/Hydroxyglut_hydro"/>
</dbReference>
<proteinExistence type="predicted"/>